<evidence type="ECO:0000313" key="3">
    <source>
        <dbReference type="Ensembl" id="ENSHHUP00000022994.1"/>
    </source>
</evidence>
<dbReference type="GeneTree" id="ENSGT00940000153887"/>
<dbReference type="PANTHER" id="PTHR13720:SF22">
    <property type="entry name" value="ECHINODERM MICROTUBULE-ASSOCIATED PROTEIN-LIKE 1"/>
    <property type="match status" value="1"/>
</dbReference>
<dbReference type="GO" id="GO:0000226">
    <property type="term" value="P:microtubule cytoskeleton organization"/>
    <property type="evidence" value="ECO:0007669"/>
    <property type="project" value="TreeGrafter"/>
</dbReference>
<keyword evidence="4" id="KW-1185">Reference proteome</keyword>
<dbReference type="PANTHER" id="PTHR13720">
    <property type="entry name" value="WD-40 REPEAT PROTEIN"/>
    <property type="match status" value="1"/>
</dbReference>
<reference evidence="3" key="2">
    <citation type="submission" date="2025-08" db="UniProtKB">
        <authorList>
            <consortium name="Ensembl"/>
        </authorList>
    </citation>
    <scope>IDENTIFICATION</scope>
</reference>
<organism evidence="3 4">
    <name type="scientific">Hucho hucho</name>
    <name type="common">huchen</name>
    <dbReference type="NCBI Taxonomy" id="62062"/>
    <lineage>
        <taxon>Eukaryota</taxon>
        <taxon>Metazoa</taxon>
        <taxon>Chordata</taxon>
        <taxon>Craniata</taxon>
        <taxon>Vertebrata</taxon>
        <taxon>Euteleostomi</taxon>
        <taxon>Actinopterygii</taxon>
        <taxon>Neopterygii</taxon>
        <taxon>Teleostei</taxon>
        <taxon>Protacanthopterygii</taxon>
        <taxon>Salmoniformes</taxon>
        <taxon>Salmonidae</taxon>
        <taxon>Salmoninae</taxon>
        <taxon>Hucho</taxon>
    </lineage>
</organism>
<sequence>MKICVLIGKVQVGPPHFNPLCVVPGIPSVCKQVVSVETTRDIPWAMSNCTLGFQVFGLWPDGSDGTDINAVSRSNEKRLLVTGDDFGKVHLFSFPCSQFRVRLKIY</sequence>
<evidence type="ECO:0000256" key="1">
    <source>
        <dbReference type="ARBA" id="ARBA00022574"/>
    </source>
</evidence>
<dbReference type="Proteomes" id="UP000314982">
    <property type="component" value="Unassembled WGS sequence"/>
</dbReference>
<keyword evidence="2" id="KW-0677">Repeat</keyword>
<reference evidence="4" key="1">
    <citation type="submission" date="2018-06" db="EMBL/GenBank/DDBJ databases">
        <title>Genome assembly of Danube salmon.</title>
        <authorList>
            <person name="Macqueen D.J."/>
            <person name="Gundappa M.K."/>
        </authorList>
    </citation>
    <scope>NUCLEOTIDE SEQUENCE [LARGE SCALE GENOMIC DNA]</scope>
</reference>
<protein>
    <submittedName>
        <fullName evidence="3">Uncharacterized protein</fullName>
    </submittedName>
</protein>
<dbReference type="InterPro" id="IPR050630">
    <property type="entry name" value="WD_repeat_EMAP"/>
</dbReference>
<dbReference type="AlphaFoldDB" id="A0A4W5LB23"/>
<evidence type="ECO:0000256" key="2">
    <source>
        <dbReference type="ARBA" id="ARBA00022737"/>
    </source>
</evidence>
<dbReference type="InterPro" id="IPR015943">
    <property type="entry name" value="WD40/YVTN_repeat-like_dom_sf"/>
</dbReference>
<dbReference type="Ensembl" id="ENSHHUT00000023858.1">
    <property type="protein sequence ID" value="ENSHHUP00000022994.1"/>
    <property type="gene ID" value="ENSHHUG00000014404.1"/>
</dbReference>
<accession>A0A4W5LB23</accession>
<dbReference type="Gene3D" id="2.130.10.10">
    <property type="entry name" value="YVTN repeat-like/Quinoprotein amine dehydrogenase"/>
    <property type="match status" value="1"/>
</dbReference>
<dbReference type="GO" id="GO:0008017">
    <property type="term" value="F:microtubule binding"/>
    <property type="evidence" value="ECO:0007669"/>
    <property type="project" value="TreeGrafter"/>
</dbReference>
<keyword evidence="1" id="KW-0853">WD repeat</keyword>
<reference evidence="3" key="3">
    <citation type="submission" date="2025-09" db="UniProtKB">
        <authorList>
            <consortium name="Ensembl"/>
        </authorList>
    </citation>
    <scope>IDENTIFICATION</scope>
</reference>
<dbReference type="GO" id="GO:0072686">
    <property type="term" value="C:mitotic spindle"/>
    <property type="evidence" value="ECO:0007669"/>
    <property type="project" value="TreeGrafter"/>
</dbReference>
<evidence type="ECO:0000313" key="4">
    <source>
        <dbReference type="Proteomes" id="UP000314982"/>
    </source>
</evidence>
<name>A0A4W5LB23_9TELE</name>
<proteinExistence type="predicted"/>